<evidence type="ECO:0000313" key="2">
    <source>
        <dbReference type="EMBL" id="ABZ96737.1"/>
    </source>
</evidence>
<evidence type="ECO:0008006" key="4">
    <source>
        <dbReference type="Google" id="ProtNLM"/>
    </source>
</evidence>
<protein>
    <recommendedName>
        <fullName evidence="4">Lipoprotein</fullName>
    </recommendedName>
</protein>
<feature type="transmembrane region" description="Helical" evidence="1">
    <location>
        <begin position="116"/>
        <end position="137"/>
    </location>
</feature>
<name>B0SKI0_LEPBP</name>
<evidence type="ECO:0000256" key="1">
    <source>
        <dbReference type="SAM" id="Phobius"/>
    </source>
</evidence>
<keyword evidence="3" id="KW-1185">Reference proteome</keyword>
<feature type="transmembrane region" description="Helical" evidence="1">
    <location>
        <begin position="158"/>
        <end position="176"/>
    </location>
</feature>
<sequence>MNLKEKPSSKWIIIISVSCLGILLNCISFVKYENPNLKNTPTPELQEKKTVLLKYYGDYLRYGKHSTYFQDLIVLKESMIETIKDTNLFLNVITNENEAHDYVMYIESDLDDKSSLGWAFFSGLTFMVFPLIVDVDVDVKISLYDLKNKQLSANQEKIHLDLYGGWLLIPATPFFFSPSVERKAYKNIIFSSINQWKTKGIIK</sequence>
<accession>B0SKI0</accession>
<proteinExistence type="predicted"/>
<dbReference type="OrthoDB" id="343613at2"/>
<dbReference type="EMBL" id="CP000786">
    <property type="protein sequence ID" value="ABZ96737.1"/>
    <property type="molecule type" value="Genomic_DNA"/>
</dbReference>
<organism evidence="2 3">
    <name type="scientific">Leptospira biflexa serovar Patoc (strain Patoc 1 / ATCC 23582 / Paris)</name>
    <dbReference type="NCBI Taxonomy" id="456481"/>
    <lineage>
        <taxon>Bacteria</taxon>
        <taxon>Pseudomonadati</taxon>
        <taxon>Spirochaetota</taxon>
        <taxon>Spirochaetia</taxon>
        <taxon>Leptospirales</taxon>
        <taxon>Leptospiraceae</taxon>
        <taxon>Leptospira</taxon>
    </lineage>
</organism>
<keyword evidence="1" id="KW-0812">Transmembrane</keyword>
<dbReference type="Proteomes" id="UP000001847">
    <property type="component" value="Chromosome I"/>
</dbReference>
<reference evidence="2 3" key="1">
    <citation type="journal article" date="2008" name="PLoS ONE">
        <title>Genome sequence of the saprophyte Leptospira biflexa provides insights into the evolution of Leptospira and the pathogenesis of leptospirosis.</title>
        <authorList>
            <person name="Picardeau M."/>
            <person name="Bulach D.M."/>
            <person name="Bouchier C."/>
            <person name="Zuerner R.L."/>
            <person name="Zidane N."/>
            <person name="Wilson P.J."/>
            <person name="Creno S."/>
            <person name="Kuczek E.S."/>
            <person name="Bommezzadri S."/>
            <person name="Davis J.C."/>
            <person name="McGrath A."/>
            <person name="Johnson M.J."/>
            <person name="Boursaux-Eude C."/>
            <person name="Seemann T."/>
            <person name="Rouy Z."/>
            <person name="Coppel R.L."/>
            <person name="Rood J.I."/>
            <person name="Lajus A."/>
            <person name="Davies J.K."/>
            <person name="Medigue C."/>
            <person name="Adler B."/>
        </authorList>
    </citation>
    <scope>NUCLEOTIDE SEQUENCE [LARGE SCALE GENOMIC DNA]</scope>
    <source>
        <strain evidence="3">Patoc 1 / ATCC 23582 / Paris</strain>
    </source>
</reference>
<dbReference type="BioCyc" id="LBIF456481:LEPBI_RS02955-MONOMER"/>
<dbReference type="KEGG" id="lbi:LEPBI_I0600"/>
<evidence type="ECO:0000313" key="3">
    <source>
        <dbReference type="Proteomes" id="UP000001847"/>
    </source>
</evidence>
<keyword evidence="1" id="KW-1133">Transmembrane helix</keyword>
<gene>
    <name evidence="2" type="ordered locus">LEPBI_I0600</name>
</gene>
<feature type="transmembrane region" description="Helical" evidence="1">
    <location>
        <begin position="12"/>
        <end position="30"/>
    </location>
</feature>
<dbReference type="RefSeq" id="WP_012387624.1">
    <property type="nucleotide sequence ID" value="NC_010602.1"/>
</dbReference>
<dbReference type="HOGENOM" id="CLU_1347518_0_0_12"/>
<keyword evidence="1" id="KW-0472">Membrane</keyword>
<dbReference type="AlphaFoldDB" id="B0SKI0"/>